<protein>
    <submittedName>
        <fullName evidence="8">MucB/RseB C-terminal domain-containing protein</fullName>
    </submittedName>
</protein>
<dbReference type="InterPro" id="IPR005588">
    <property type="entry name" value="MucB_RseB"/>
</dbReference>
<evidence type="ECO:0000313" key="8">
    <source>
        <dbReference type="EMBL" id="MCY0388551.1"/>
    </source>
</evidence>
<evidence type="ECO:0000256" key="5">
    <source>
        <dbReference type="SAM" id="MobiDB-lite"/>
    </source>
</evidence>
<proteinExistence type="inferred from homology"/>
<dbReference type="Pfam" id="PF17188">
    <property type="entry name" value="MucB_RseB_C"/>
    <property type="match status" value="1"/>
</dbReference>
<reference evidence="8" key="1">
    <citation type="submission" date="2022-11" db="EMBL/GenBank/DDBJ databases">
        <title>Robbsia betulipollinis sp. nov., isolated from pollen of birch (Betula pendula).</title>
        <authorList>
            <person name="Shi H."/>
            <person name="Ambika Manirajan B."/>
            <person name="Ratering S."/>
            <person name="Geissler-Plaum R."/>
            <person name="Schnell S."/>
        </authorList>
    </citation>
    <scope>NUCLEOTIDE SEQUENCE</scope>
    <source>
        <strain evidence="8">Bb-Pol-6</strain>
    </source>
</reference>
<dbReference type="CDD" id="cd16327">
    <property type="entry name" value="RseB"/>
    <property type="match status" value="1"/>
</dbReference>
<evidence type="ECO:0000256" key="1">
    <source>
        <dbReference type="ARBA" id="ARBA00004418"/>
    </source>
</evidence>
<sequence>MSRAARILGRGGLKRADAAASKAPRRRVWWQGFLLPALLACAPLALGAPPAQEGVPSLPASLPASSTTRGTGDVTGTAGTPRDQREAAALLGGINAAAQRLDYQGSFVFQRGGTVQSSSIVHFVDGADQYQKVDSLDGKPRSVVQHNDDVLTFLADSHTVILDHRKTQDNFPALLSAGSARVLDVYRAGFDGRDRVAGIDCRIIMLRPVDDYRFSYRLYIDPVSGLLIRAQTLDGDAHVLEQVAFTQLQIGGVANENRRAIRNSVRQLNGWKQVRAPAQPVDMEAAGWSLEPGVRGFAKILEMRRPMAAREAGAPPVPVDQAVFTDGVTAVSLFIEPVDKSDRKPGEGRSGATHLLAEQHGAFWVTLIGEVPAATLRRFATSIQYHPSSSSLK</sequence>
<keyword evidence="9" id="KW-1185">Reference proteome</keyword>
<name>A0ABT3ZPS7_9BURK</name>
<evidence type="ECO:0000259" key="7">
    <source>
        <dbReference type="Pfam" id="PF17188"/>
    </source>
</evidence>
<feature type="region of interest" description="Disordered" evidence="5">
    <location>
        <begin position="52"/>
        <end position="81"/>
    </location>
</feature>
<organism evidence="8 9">
    <name type="scientific">Robbsia betulipollinis</name>
    <dbReference type="NCBI Taxonomy" id="2981849"/>
    <lineage>
        <taxon>Bacteria</taxon>
        <taxon>Pseudomonadati</taxon>
        <taxon>Pseudomonadota</taxon>
        <taxon>Betaproteobacteria</taxon>
        <taxon>Burkholderiales</taxon>
        <taxon>Burkholderiaceae</taxon>
        <taxon>Robbsia</taxon>
    </lineage>
</organism>
<dbReference type="Pfam" id="PF03888">
    <property type="entry name" value="MucB_RseB"/>
    <property type="match status" value="1"/>
</dbReference>
<dbReference type="Gene3D" id="2.50.20.10">
    <property type="entry name" value="Lipoprotein localisation LolA/LolB/LppX"/>
    <property type="match status" value="1"/>
</dbReference>
<evidence type="ECO:0000256" key="2">
    <source>
        <dbReference type="ARBA" id="ARBA00008150"/>
    </source>
</evidence>
<keyword evidence="4" id="KW-0574">Periplasm</keyword>
<evidence type="ECO:0000256" key="4">
    <source>
        <dbReference type="ARBA" id="ARBA00022764"/>
    </source>
</evidence>
<comment type="caution">
    <text evidence="8">The sequence shown here is derived from an EMBL/GenBank/DDBJ whole genome shotgun (WGS) entry which is preliminary data.</text>
</comment>
<feature type="domain" description="MucB/RseB C-terminal" evidence="7">
    <location>
        <begin position="284"/>
        <end position="384"/>
    </location>
</feature>
<dbReference type="EMBL" id="JAPMXC010000005">
    <property type="protein sequence ID" value="MCY0388551.1"/>
    <property type="molecule type" value="Genomic_DNA"/>
</dbReference>
<accession>A0ABT3ZPS7</accession>
<dbReference type="Gene3D" id="3.30.200.100">
    <property type="entry name" value="MucB/RseB, C-terminal domain"/>
    <property type="match status" value="1"/>
</dbReference>
<gene>
    <name evidence="8" type="ORF">OVY01_15300</name>
</gene>
<evidence type="ECO:0000256" key="3">
    <source>
        <dbReference type="ARBA" id="ARBA00022729"/>
    </source>
</evidence>
<dbReference type="InterPro" id="IPR033436">
    <property type="entry name" value="MucB/RseB_C"/>
</dbReference>
<keyword evidence="3" id="KW-0732">Signal</keyword>
<comment type="similarity">
    <text evidence="2">Belongs to the RseB family.</text>
</comment>
<dbReference type="InterPro" id="IPR033434">
    <property type="entry name" value="MucB/RseB_N"/>
</dbReference>
<dbReference type="PANTHER" id="PTHR38782:SF1">
    <property type="entry name" value="SIGMA-E FACTOR REGULATORY PROTEIN RSEB"/>
    <property type="match status" value="1"/>
</dbReference>
<dbReference type="Proteomes" id="UP001082899">
    <property type="component" value="Unassembled WGS sequence"/>
</dbReference>
<comment type="subcellular location">
    <subcellularLocation>
        <location evidence="1">Periplasm</location>
    </subcellularLocation>
</comment>
<evidence type="ECO:0000259" key="6">
    <source>
        <dbReference type="Pfam" id="PF03888"/>
    </source>
</evidence>
<dbReference type="PANTHER" id="PTHR38782">
    <property type="match status" value="1"/>
</dbReference>
<dbReference type="InterPro" id="IPR038484">
    <property type="entry name" value="MucB/RseB_C_sf"/>
</dbReference>
<feature type="domain" description="MucB/RseB N-terminal" evidence="6">
    <location>
        <begin position="87"/>
        <end position="255"/>
    </location>
</feature>
<feature type="compositionally biased region" description="Low complexity" evidence="5">
    <location>
        <begin position="52"/>
        <end position="66"/>
    </location>
</feature>
<evidence type="ECO:0000313" key="9">
    <source>
        <dbReference type="Proteomes" id="UP001082899"/>
    </source>
</evidence>